<evidence type="ECO:0000256" key="3">
    <source>
        <dbReference type="ARBA" id="ARBA00023002"/>
    </source>
</evidence>
<dbReference type="GO" id="GO:0016491">
    <property type="term" value="F:oxidoreductase activity"/>
    <property type="evidence" value="ECO:0007669"/>
    <property type="project" value="UniProtKB-KW"/>
</dbReference>
<gene>
    <name evidence="5" type="ORF">N656DRAFT_709167</name>
</gene>
<dbReference type="EMBL" id="MU853341">
    <property type="protein sequence ID" value="KAK4112673.1"/>
    <property type="molecule type" value="Genomic_DNA"/>
</dbReference>
<name>A0AAN6YSY9_9PEZI</name>
<evidence type="ECO:0000256" key="2">
    <source>
        <dbReference type="ARBA" id="ARBA00022857"/>
    </source>
</evidence>
<reference evidence="5" key="1">
    <citation type="journal article" date="2023" name="Mol. Phylogenet. Evol.">
        <title>Genome-scale phylogeny and comparative genomics of the fungal order Sordariales.</title>
        <authorList>
            <person name="Hensen N."/>
            <person name="Bonometti L."/>
            <person name="Westerberg I."/>
            <person name="Brannstrom I.O."/>
            <person name="Guillou S."/>
            <person name="Cros-Aarteil S."/>
            <person name="Calhoun S."/>
            <person name="Haridas S."/>
            <person name="Kuo A."/>
            <person name="Mondo S."/>
            <person name="Pangilinan J."/>
            <person name="Riley R."/>
            <person name="LaButti K."/>
            <person name="Andreopoulos B."/>
            <person name="Lipzen A."/>
            <person name="Chen C."/>
            <person name="Yan M."/>
            <person name="Daum C."/>
            <person name="Ng V."/>
            <person name="Clum A."/>
            <person name="Steindorff A."/>
            <person name="Ohm R.A."/>
            <person name="Martin F."/>
            <person name="Silar P."/>
            <person name="Natvig D.O."/>
            <person name="Lalanne C."/>
            <person name="Gautier V."/>
            <person name="Ament-Velasquez S.L."/>
            <person name="Kruys A."/>
            <person name="Hutchinson M.I."/>
            <person name="Powell A.J."/>
            <person name="Barry K."/>
            <person name="Miller A.N."/>
            <person name="Grigoriev I.V."/>
            <person name="Debuchy R."/>
            <person name="Gladieux P."/>
            <person name="Hiltunen Thoren M."/>
            <person name="Johannesson H."/>
        </authorList>
    </citation>
    <scope>NUCLEOTIDE SEQUENCE</scope>
    <source>
        <strain evidence="5">CBS 508.74</strain>
    </source>
</reference>
<dbReference type="InterPro" id="IPR051609">
    <property type="entry name" value="NmrA/Isoflavone_reductase-like"/>
</dbReference>
<evidence type="ECO:0000259" key="4">
    <source>
        <dbReference type="Pfam" id="PF05368"/>
    </source>
</evidence>
<accession>A0AAN6YSY9</accession>
<dbReference type="InterPro" id="IPR008030">
    <property type="entry name" value="NmrA-like"/>
</dbReference>
<dbReference type="AlphaFoldDB" id="A0AAN6YSY9"/>
<dbReference type="PANTHER" id="PTHR47706:SF4">
    <property type="entry name" value="NMRA-LIKE DOMAIN-CONTAINING PROTEIN"/>
    <property type="match status" value="1"/>
</dbReference>
<dbReference type="Pfam" id="PF05368">
    <property type="entry name" value="NmrA"/>
    <property type="match status" value="1"/>
</dbReference>
<dbReference type="GeneID" id="89935694"/>
<reference evidence="5" key="2">
    <citation type="submission" date="2023-05" db="EMBL/GenBank/DDBJ databases">
        <authorList>
            <consortium name="Lawrence Berkeley National Laboratory"/>
            <person name="Steindorff A."/>
            <person name="Hensen N."/>
            <person name="Bonometti L."/>
            <person name="Westerberg I."/>
            <person name="Brannstrom I.O."/>
            <person name="Guillou S."/>
            <person name="Cros-Aarteil S."/>
            <person name="Calhoun S."/>
            <person name="Haridas S."/>
            <person name="Kuo A."/>
            <person name="Mondo S."/>
            <person name="Pangilinan J."/>
            <person name="Riley R."/>
            <person name="Labutti K."/>
            <person name="Andreopoulos B."/>
            <person name="Lipzen A."/>
            <person name="Chen C."/>
            <person name="Yanf M."/>
            <person name="Daum C."/>
            <person name="Ng V."/>
            <person name="Clum A."/>
            <person name="Ohm R."/>
            <person name="Martin F."/>
            <person name="Silar P."/>
            <person name="Natvig D."/>
            <person name="Lalanne C."/>
            <person name="Gautier V."/>
            <person name="Ament-Velasquez S.L."/>
            <person name="Kruys A."/>
            <person name="Hutchinson M.I."/>
            <person name="Powell A.J."/>
            <person name="Barry K."/>
            <person name="Miller A.N."/>
            <person name="Grigoriev I.V."/>
            <person name="Debuchy R."/>
            <person name="Gladieux P."/>
            <person name="Thoren M.H."/>
            <person name="Johannesson H."/>
        </authorList>
    </citation>
    <scope>NUCLEOTIDE SEQUENCE</scope>
    <source>
        <strain evidence="5">CBS 508.74</strain>
    </source>
</reference>
<sequence>MVKIAIAGPGRRLTKHLRTEVAREVIDALVATGKHEIIILSRKEPAPEQAGAGVTWVKVDYQDFKGLVQILHGVHTVLSFIVVQQDPENASQKALIDAAIEAGVKRFAPSEWIQSGVTDGKAEVRRYLEGKNKDKRVIEYCLFRPSIFLNYVAGRRKTAKHLVAIDWFVDIDNCRAIVPGSALHRSSLVTVQDVAKIVAKAVDHEGEWPIVGGINGNTVSLADQIAIGENITGKPFKVEVLDLEDLKKGVFGASWVPVFDNPALSHLDQATKVEVCKQISCQILLSIANGDTVATDEWNKIFVGYKFTGLEEFVTKVWADKWEA</sequence>
<dbReference type="RefSeq" id="XP_064670243.1">
    <property type="nucleotide sequence ID" value="XM_064811569.1"/>
</dbReference>
<proteinExistence type="inferred from homology"/>
<organism evidence="5 6">
    <name type="scientific">Canariomyces notabilis</name>
    <dbReference type="NCBI Taxonomy" id="2074819"/>
    <lineage>
        <taxon>Eukaryota</taxon>
        <taxon>Fungi</taxon>
        <taxon>Dikarya</taxon>
        <taxon>Ascomycota</taxon>
        <taxon>Pezizomycotina</taxon>
        <taxon>Sordariomycetes</taxon>
        <taxon>Sordariomycetidae</taxon>
        <taxon>Sordariales</taxon>
        <taxon>Chaetomiaceae</taxon>
        <taxon>Canariomyces</taxon>
    </lineage>
</organism>
<keyword evidence="6" id="KW-1185">Reference proteome</keyword>
<keyword evidence="3" id="KW-0560">Oxidoreductase</keyword>
<evidence type="ECO:0000313" key="6">
    <source>
        <dbReference type="Proteomes" id="UP001302812"/>
    </source>
</evidence>
<dbReference type="SUPFAM" id="SSF51735">
    <property type="entry name" value="NAD(P)-binding Rossmann-fold domains"/>
    <property type="match status" value="1"/>
</dbReference>
<comment type="caution">
    <text evidence="5">The sequence shown here is derived from an EMBL/GenBank/DDBJ whole genome shotgun (WGS) entry which is preliminary data.</text>
</comment>
<feature type="domain" description="NmrA-like" evidence="4">
    <location>
        <begin position="22"/>
        <end position="264"/>
    </location>
</feature>
<keyword evidence="2" id="KW-0521">NADP</keyword>
<dbReference type="PANTHER" id="PTHR47706">
    <property type="entry name" value="NMRA-LIKE FAMILY PROTEIN"/>
    <property type="match status" value="1"/>
</dbReference>
<dbReference type="Proteomes" id="UP001302812">
    <property type="component" value="Unassembled WGS sequence"/>
</dbReference>
<dbReference type="InterPro" id="IPR036291">
    <property type="entry name" value="NAD(P)-bd_dom_sf"/>
</dbReference>
<dbReference type="Gene3D" id="3.40.50.720">
    <property type="entry name" value="NAD(P)-binding Rossmann-like Domain"/>
    <property type="match status" value="1"/>
</dbReference>
<protein>
    <submittedName>
        <fullName evidence="5">NAD(P)-binding protein</fullName>
    </submittedName>
</protein>
<evidence type="ECO:0000313" key="5">
    <source>
        <dbReference type="EMBL" id="KAK4112673.1"/>
    </source>
</evidence>
<comment type="similarity">
    <text evidence="1">Belongs to the NmrA-type oxidoreductase family. Isoflavone reductase subfamily.</text>
</comment>
<evidence type="ECO:0000256" key="1">
    <source>
        <dbReference type="ARBA" id="ARBA00005725"/>
    </source>
</evidence>